<evidence type="ECO:0000256" key="8">
    <source>
        <dbReference type="HAMAP-Rule" id="MF_00127"/>
    </source>
</evidence>
<evidence type="ECO:0000256" key="6">
    <source>
        <dbReference type="ARBA" id="ARBA00023146"/>
    </source>
</evidence>
<keyword evidence="5 8" id="KW-0648">Protein biosynthesis</keyword>
<dbReference type="RefSeq" id="WP_215217082.1">
    <property type="nucleotide sequence ID" value="NZ_CP075587.1"/>
</dbReference>
<keyword evidence="11" id="KW-1185">Reference proteome</keyword>
<dbReference type="InterPro" id="IPR045864">
    <property type="entry name" value="aa-tRNA-synth_II/BPL/LPL"/>
</dbReference>
<dbReference type="PROSITE" id="PS50862">
    <property type="entry name" value="AA_TRNA_LIGASE_II"/>
    <property type="match status" value="1"/>
</dbReference>
<dbReference type="InterPro" id="IPR004516">
    <property type="entry name" value="HisRS/HisZ"/>
</dbReference>
<dbReference type="EMBL" id="CP075587">
    <property type="protein sequence ID" value="QYF48263.1"/>
    <property type="molecule type" value="Genomic_DNA"/>
</dbReference>
<evidence type="ECO:0000259" key="9">
    <source>
        <dbReference type="PROSITE" id="PS50862"/>
    </source>
</evidence>
<dbReference type="GO" id="GO:0004821">
    <property type="term" value="F:histidine-tRNA ligase activity"/>
    <property type="evidence" value="ECO:0007669"/>
    <property type="project" value="UniProtKB-EC"/>
</dbReference>
<comment type="subunit">
    <text evidence="2 8">Homodimer.</text>
</comment>
<proteinExistence type="inferred from homology"/>
<keyword evidence="3 8" id="KW-0436">Ligase</keyword>
<dbReference type="PANTHER" id="PTHR43707:SF1">
    <property type="entry name" value="HISTIDINE--TRNA LIGASE, MITOCHONDRIAL-RELATED"/>
    <property type="match status" value="1"/>
</dbReference>
<reference evidence="10 11" key="1">
    <citation type="journal article" date="2022" name="bioRxiv">
        <title>Ecology and evolution of chlamydial symbionts of arthropods.</title>
        <authorList>
            <person name="Halter T."/>
            <person name="Koestlbacher S."/>
            <person name="Collingro A."/>
            <person name="Sixt B.S."/>
            <person name="Toenshoff E.R."/>
            <person name="Hendrickx F."/>
            <person name="Kostanjsek R."/>
            <person name="Horn M."/>
        </authorList>
    </citation>
    <scope>NUCLEOTIDE SEQUENCE [LARGE SCALE GENOMIC DNA]</scope>
    <source>
        <strain evidence="10">W744xW776</strain>
    </source>
</reference>
<dbReference type="Gene3D" id="3.40.50.800">
    <property type="entry name" value="Anticodon-binding domain"/>
    <property type="match status" value="1"/>
</dbReference>
<evidence type="ECO:0000256" key="2">
    <source>
        <dbReference type="ARBA" id="ARBA00011738"/>
    </source>
</evidence>
<dbReference type="EC" id="6.1.1.21" evidence="8"/>
<feature type="domain" description="Aminoacyl-transfer RNA synthetases class-II family profile" evidence="9">
    <location>
        <begin position="32"/>
        <end position="331"/>
    </location>
</feature>
<dbReference type="InterPro" id="IPR006195">
    <property type="entry name" value="aa-tRNA-synth_II"/>
</dbReference>
<evidence type="ECO:0000313" key="11">
    <source>
        <dbReference type="Proteomes" id="UP000826014"/>
    </source>
</evidence>
<evidence type="ECO:0000256" key="5">
    <source>
        <dbReference type="ARBA" id="ARBA00022917"/>
    </source>
</evidence>
<gene>
    <name evidence="8" type="primary">hisS</name>
    <name evidence="10" type="ORF">RHABOEDO_000389</name>
</gene>
<evidence type="ECO:0000256" key="3">
    <source>
        <dbReference type="ARBA" id="ARBA00022598"/>
    </source>
</evidence>
<dbReference type="CDD" id="cd00773">
    <property type="entry name" value="HisRS-like_core"/>
    <property type="match status" value="1"/>
</dbReference>
<evidence type="ECO:0000256" key="7">
    <source>
        <dbReference type="ARBA" id="ARBA00047639"/>
    </source>
</evidence>
<dbReference type="Gene3D" id="3.30.930.10">
    <property type="entry name" value="Bira Bifunctional Protein, Domain 2"/>
    <property type="match status" value="1"/>
</dbReference>
<accession>A0ABX8V5F6</accession>
<dbReference type="Proteomes" id="UP000826014">
    <property type="component" value="Chromosome"/>
</dbReference>
<comment type="similarity">
    <text evidence="1 8">Belongs to the class-II aminoacyl-tRNA synthetase family.</text>
</comment>
<dbReference type="InterPro" id="IPR015807">
    <property type="entry name" value="His-tRNA-ligase"/>
</dbReference>
<keyword evidence="8" id="KW-0963">Cytoplasm</keyword>
<dbReference type="HAMAP" id="MF_00127">
    <property type="entry name" value="His_tRNA_synth"/>
    <property type="match status" value="1"/>
</dbReference>
<sequence>MKYPIVKGTFDILPQETKEEDLWKESHRWTYIEQILREEAIKHGFREIRTPIFERTELFERGVGASSDIVSKEMYTFLDRKGRSLSLRPEGTAPVVRAFISDHLYQTPGIHKFFYIGPMFRYERPQAGRYRQLHQFGVEAIGTMHPYQDVELIDLMYQIYQRLGLKNLSISINSVGDNSSRMAYQAALLSYLTPHKDQLSEDSQIRLKKNVLRVLDSKLDQDQKILKNAPLISKYLSKEAKEHFQIVLHELNQLKIPYQVEPRLVRGLDYYSNTVFEITSEQLAAQNAVGAGGRYDGLIADLGGPNLPAAGFAIGLERLLQTMLKQEAFFPGPLKPNLFLIPMNNQATQLAFKLTTQLKHKNIAAQMDLSGKKIQHGLQLANLLQATAIAVIGDEEIHSGKITCKKLATRESHTFSIQHLIDNLKGWLNV</sequence>
<dbReference type="Pfam" id="PF03129">
    <property type="entry name" value="HGTP_anticodon"/>
    <property type="match status" value="1"/>
</dbReference>
<keyword evidence="8" id="KW-0067">ATP-binding</keyword>
<comment type="subcellular location">
    <subcellularLocation>
        <location evidence="8">Cytoplasm</location>
    </subcellularLocation>
</comment>
<dbReference type="InterPro" id="IPR004154">
    <property type="entry name" value="Anticodon-bd"/>
</dbReference>
<dbReference type="SUPFAM" id="SSF52954">
    <property type="entry name" value="Class II aaRS ABD-related"/>
    <property type="match status" value="1"/>
</dbReference>
<keyword evidence="4 8" id="KW-0547">Nucleotide-binding</keyword>
<dbReference type="InterPro" id="IPR041715">
    <property type="entry name" value="HisRS-like_core"/>
</dbReference>
<dbReference type="InterPro" id="IPR036621">
    <property type="entry name" value="Anticodon-bd_dom_sf"/>
</dbReference>
<keyword evidence="6 8" id="KW-0030">Aminoacyl-tRNA synthetase</keyword>
<name>A0ABX8V5F6_9BACT</name>
<evidence type="ECO:0000313" key="10">
    <source>
        <dbReference type="EMBL" id="QYF48263.1"/>
    </source>
</evidence>
<dbReference type="Pfam" id="PF13393">
    <property type="entry name" value="tRNA-synt_His"/>
    <property type="match status" value="1"/>
</dbReference>
<evidence type="ECO:0000256" key="1">
    <source>
        <dbReference type="ARBA" id="ARBA00008226"/>
    </source>
</evidence>
<evidence type="ECO:0000256" key="4">
    <source>
        <dbReference type="ARBA" id="ARBA00022741"/>
    </source>
</evidence>
<dbReference type="SUPFAM" id="SSF55681">
    <property type="entry name" value="Class II aaRS and biotin synthetases"/>
    <property type="match status" value="1"/>
</dbReference>
<comment type="catalytic activity">
    <reaction evidence="7 8">
        <text>tRNA(His) + L-histidine + ATP = L-histidyl-tRNA(His) + AMP + diphosphate + H(+)</text>
        <dbReference type="Rhea" id="RHEA:17313"/>
        <dbReference type="Rhea" id="RHEA-COMP:9665"/>
        <dbReference type="Rhea" id="RHEA-COMP:9689"/>
        <dbReference type="ChEBI" id="CHEBI:15378"/>
        <dbReference type="ChEBI" id="CHEBI:30616"/>
        <dbReference type="ChEBI" id="CHEBI:33019"/>
        <dbReference type="ChEBI" id="CHEBI:57595"/>
        <dbReference type="ChEBI" id="CHEBI:78442"/>
        <dbReference type="ChEBI" id="CHEBI:78527"/>
        <dbReference type="ChEBI" id="CHEBI:456215"/>
        <dbReference type="EC" id="6.1.1.21"/>
    </reaction>
</comment>
<dbReference type="NCBIfam" id="TIGR00442">
    <property type="entry name" value="hisS"/>
    <property type="match status" value="1"/>
</dbReference>
<dbReference type="PANTHER" id="PTHR43707">
    <property type="entry name" value="HISTIDYL-TRNA SYNTHETASE"/>
    <property type="match status" value="1"/>
</dbReference>
<organism evidence="10 11">
    <name type="scientific">Candidatus Rhabdochlamydia oedothoracis</name>
    <dbReference type="NCBI Taxonomy" id="2720720"/>
    <lineage>
        <taxon>Bacteria</taxon>
        <taxon>Pseudomonadati</taxon>
        <taxon>Chlamydiota</taxon>
        <taxon>Chlamydiia</taxon>
        <taxon>Parachlamydiales</taxon>
        <taxon>Candidatus Rhabdochlamydiaceae</taxon>
        <taxon>Candidatus Rhabdochlamydia</taxon>
    </lineage>
</organism>
<protein>
    <recommendedName>
        <fullName evidence="8">Histidine--tRNA ligase</fullName>
        <ecNumber evidence="8">6.1.1.21</ecNumber>
    </recommendedName>
    <alternativeName>
        <fullName evidence="8">Histidyl-tRNA synthetase</fullName>
        <shortName evidence="8">HisRS</shortName>
    </alternativeName>
</protein>
<dbReference type="PIRSF" id="PIRSF001549">
    <property type="entry name" value="His-tRNA_synth"/>
    <property type="match status" value="1"/>
</dbReference>